<evidence type="ECO:0000256" key="5">
    <source>
        <dbReference type="ARBA" id="ARBA00023204"/>
    </source>
</evidence>
<dbReference type="FunFam" id="1.10.150.20:FF:000014">
    <property type="entry name" value="Polymerase (DNA directed), eta"/>
    <property type="match status" value="1"/>
</dbReference>
<keyword evidence="6" id="KW-0539">Nucleus</keyword>
<comment type="subcellular location">
    <subcellularLocation>
        <location evidence="1">Nucleus</location>
    </subcellularLocation>
</comment>
<keyword evidence="3" id="KW-0479">Metal-binding</keyword>
<organism evidence="10">
    <name type="scientific">Rhodosorus marinus</name>
    <dbReference type="NCBI Taxonomy" id="101924"/>
    <lineage>
        <taxon>Eukaryota</taxon>
        <taxon>Rhodophyta</taxon>
        <taxon>Stylonematophyceae</taxon>
        <taxon>Stylonematales</taxon>
        <taxon>Stylonemataceae</taxon>
        <taxon>Rhodosorus</taxon>
    </lineage>
</organism>
<dbReference type="InterPro" id="IPR043128">
    <property type="entry name" value="Rev_trsase/Diguanyl_cyclase"/>
</dbReference>
<evidence type="ECO:0000256" key="7">
    <source>
        <dbReference type="ARBA" id="ARBA00044975"/>
    </source>
</evidence>
<dbReference type="EMBL" id="HBHW01025430">
    <property type="protein sequence ID" value="CAE0051730.1"/>
    <property type="molecule type" value="Transcribed_RNA"/>
</dbReference>
<protein>
    <recommendedName>
        <fullName evidence="7">DNA polymerase eta</fullName>
    </recommendedName>
</protein>
<dbReference type="InterPro" id="IPR043502">
    <property type="entry name" value="DNA/RNA_pol_sf"/>
</dbReference>
<dbReference type="GO" id="GO:0009314">
    <property type="term" value="P:response to radiation"/>
    <property type="evidence" value="ECO:0007669"/>
    <property type="project" value="TreeGrafter"/>
</dbReference>
<evidence type="ECO:0000259" key="9">
    <source>
        <dbReference type="PROSITE" id="PS50173"/>
    </source>
</evidence>
<evidence type="ECO:0000256" key="2">
    <source>
        <dbReference type="ARBA" id="ARBA00022679"/>
    </source>
</evidence>
<evidence type="ECO:0000313" key="10">
    <source>
        <dbReference type="EMBL" id="CAE0051730.1"/>
    </source>
</evidence>
<accession>A0A7S3EFR3</accession>
<dbReference type="InterPro" id="IPR036775">
    <property type="entry name" value="DNA_pol_Y-fam_lit_finger_sf"/>
</dbReference>
<gene>
    <name evidence="10" type="ORF">RMAR00112_LOCUS19730</name>
</gene>
<dbReference type="InterPro" id="IPR001126">
    <property type="entry name" value="UmuC"/>
</dbReference>
<dbReference type="GO" id="GO:0042276">
    <property type="term" value="P:error-prone translesion synthesis"/>
    <property type="evidence" value="ECO:0007669"/>
    <property type="project" value="TreeGrafter"/>
</dbReference>
<dbReference type="GO" id="GO:0006281">
    <property type="term" value="P:DNA repair"/>
    <property type="evidence" value="ECO:0007669"/>
    <property type="project" value="UniProtKB-KW"/>
</dbReference>
<dbReference type="InterPro" id="IPR052230">
    <property type="entry name" value="DNA_polymerase_eta"/>
</dbReference>
<dbReference type="PROSITE" id="PS50173">
    <property type="entry name" value="UMUC"/>
    <property type="match status" value="1"/>
</dbReference>
<dbReference type="SUPFAM" id="SSF56672">
    <property type="entry name" value="DNA/RNA polymerases"/>
    <property type="match status" value="1"/>
</dbReference>
<dbReference type="AlphaFoldDB" id="A0A7S3EFR3"/>
<name>A0A7S3EFR3_9RHOD</name>
<dbReference type="PANTHER" id="PTHR45873:SF1">
    <property type="entry name" value="DNA POLYMERASE ETA"/>
    <property type="match status" value="1"/>
</dbReference>
<feature type="region of interest" description="Disordered" evidence="8">
    <location>
        <begin position="429"/>
        <end position="457"/>
    </location>
</feature>
<dbReference type="Pfam" id="PF11799">
    <property type="entry name" value="IMS_C"/>
    <property type="match status" value="1"/>
</dbReference>
<sequence>MAICEDRVIAHVDLDAFYAQVEMVRLGVDEDAPLCVQQWEGVIAVNYPARKRGVTRFDKAGEVKKKCPECILVHVEVLTEEREDGKEQPKAKVSLARYREASARIFKLILREIERVERASIDEAYLDLTDMVKKRRVIRDNDENLGRASDCIVLGEELDPSRKDDLSLIIGSEITSDLRRMIREELGYTCSAGVAHNKTLAKLASAMNKPNCQTLVPNSCVQGLMEKLPFRKIRQLGGKLGVELEALGVETAGQVQCYKLEELSRRFGQKNAHFVFDIVRGIDRSEVVPRSKPKSMLAAKSLPGEQDWDGVNRWLRMLASELHDRMLFDEEVNVREARNLVISFKSGSVPRTTSKTLPMPRGQSNRLARMLEEIQSLLRITPSFSFPIAFLGLTATNFEEKPADNESINKFLKPSAPGNHQAPIVKEQASENENPGIKKWLQGPNATPDPENQADELSQETADFLLAKKLQRDDDIAASRLYSTGKSGRAPLKKPRRGTMDSFLQKAPD</sequence>
<dbReference type="PIRSF" id="PIRSF036603">
    <property type="entry name" value="DPol_eta"/>
    <property type="match status" value="1"/>
</dbReference>
<dbReference type="Gene3D" id="3.30.1490.100">
    <property type="entry name" value="DNA polymerase, Y-family, little finger domain"/>
    <property type="match status" value="1"/>
</dbReference>
<proteinExistence type="predicted"/>
<evidence type="ECO:0000256" key="8">
    <source>
        <dbReference type="SAM" id="MobiDB-lite"/>
    </source>
</evidence>
<keyword evidence="2" id="KW-0808">Transferase</keyword>
<dbReference type="Gene3D" id="1.10.150.20">
    <property type="entry name" value="5' to 3' exonuclease, C-terminal subdomain"/>
    <property type="match status" value="1"/>
</dbReference>
<evidence type="ECO:0000256" key="1">
    <source>
        <dbReference type="ARBA" id="ARBA00004123"/>
    </source>
</evidence>
<dbReference type="GO" id="GO:0035861">
    <property type="term" value="C:site of double-strand break"/>
    <property type="evidence" value="ECO:0007669"/>
    <property type="project" value="TreeGrafter"/>
</dbReference>
<feature type="domain" description="UmuC" evidence="9">
    <location>
        <begin position="9"/>
        <end position="237"/>
    </location>
</feature>
<feature type="region of interest" description="Disordered" evidence="8">
    <location>
        <begin position="481"/>
        <end position="509"/>
    </location>
</feature>
<dbReference type="GO" id="GO:0003887">
    <property type="term" value="F:DNA-directed DNA polymerase activity"/>
    <property type="evidence" value="ECO:0007669"/>
    <property type="project" value="TreeGrafter"/>
</dbReference>
<reference evidence="10" key="1">
    <citation type="submission" date="2021-01" db="EMBL/GenBank/DDBJ databases">
        <authorList>
            <person name="Corre E."/>
            <person name="Pelletier E."/>
            <person name="Niang G."/>
            <person name="Scheremetjew M."/>
            <person name="Finn R."/>
            <person name="Kale V."/>
            <person name="Holt S."/>
            <person name="Cochrane G."/>
            <person name="Meng A."/>
            <person name="Brown T."/>
            <person name="Cohen L."/>
        </authorList>
    </citation>
    <scope>NUCLEOTIDE SEQUENCE</scope>
    <source>
        <strain evidence="10">CCMP 769</strain>
    </source>
</reference>
<evidence type="ECO:0000256" key="3">
    <source>
        <dbReference type="ARBA" id="ARBA00022723"/>
    </source>
</evidence>
<dbReference type="GO" id="GO:0003684">
    <property type="term" value="F:damaged DNA binding"/>
    <property type="evidence" value="ECO:0007669"/>
    <property type="project" value="InterPro"/>
</dbReference>
<dbReference type="GO" id="GO:0005657">
    <property type="term" value="C:replication fork"/>
    <property type="evidence" value="ECO:0007669"/>
    <property type="project" value="TreeGrafter"/>
</dbReference>
<keyword evidence="5" id="KW-0234">DNA repair</keyword>
<evidence type="ECO:0000256" key="4">
    <source>
        <dbReference type="ARBA" id="ARBA00022763"/>
    </source>
</evidence>
<dbReference type="InterPro" id="IPR017961">
    <property type="entry name" value="DNA_pol_Y-fam_little_finger"/>
</dbReference>
<dbReference type="SUPFAM" id="SSF100879">
    <property type="entry name" value="Lesion bypass DNA polymerase (Y-family), little finger domain"/>
    <property type="match status" value="1"/>
</dbReference>
<dbReference type="Gene3D" id="3.40.1170.60">
    <property type="match status" value="1"/>
</dbReference>
<dbReference type="GO" id="GO:0005634">
    <property type="term" value="C:nucleus"/>
    <property type="evidence" value="ECO:0007669"/>
    <property type="project" value="UniProtKB-SubCell"/>
</dbReference>
<keyword evidence="4" id="KW-0227">DNA damage</keyword>
<evidence type="ECO:0000256" key="6">
    <source>
        <dbReference type="ARBA" id="ARBA00023242"/>
    </source>
</evidence>
<dbReference type="PANTHER" id="PTHR45873">
    <property type="entry name" value="DNA POLYMERASE ETA"/>
    <property type="match status" value="1"/>
</dbReference>
<dbReference type="Pfam" id="PF00817">
    <property type="entry name" value="IMS"/>
    <property type="match status" value="1"/>
</dbReference>
<dbReference type="GO" id="GO:0046872">
    <property type="term" value="F:metal ion binding"/>
    <property type="evidence" value="ECO:0007669"/>
    <property type="project" value="UniProtKB-KW"/>
</dbReference>
<dbReference type="Gene3D" id="3.30.70.270">
    <property type="match status" value="1"/>
</dbReference>
<dbReference type="Pfam" id="PF21704">
    <property type="entry name" value="POLH-Rev1_HhH"/>
    <property type="match status" value="1"/>
</dbReference>